<keyword evidence="2" id="KW-1185">Reference proteome</keyword>
<proteinExistence type="predicted"/>
<dbReference type="Proteomes" id="UP000439903">
    <property type="component" value="Unassembled WGS sequence"/>
</dbReference>
<sequence length="94" mass="10620">MLMSSNSMCHEMSHMLNLNTFLMTNMKFGVYRLGVILWEISSERPLFLSSKSAITLAIHIFRGNGEPIEGTLSQYIELTNNIGSTILLIIQNQN</sequence>
<accession>A0A8H3ZZK7</accession>
<organism evidence="1 2">
    <name type="scientific">Gigaspora margarita</name>
    <dbReference type="NCBI Taxonomy" id="4874"/>
    <lineage>
        <taxon>Eukaryota</taxon>
        <taxon>Fungi</taxon>
        <taxon>Fungi incertae sedis</taxon>
        <taxon>Mucoromycota</taxon>
        <taxon>Glomeromycotina</taxon>
        <taxon>Glomeromycetes</taxon>
        <taxon>Diversisporales</taxon>
        <taxon>Gigasporaceae</taxon>
        <taxon>Gigaspora</taxon>
    </lineage>
</organism>
<gene>
    <name evidence="1" type="ORF">F8M41_012540</name>
</gene>
<dbReference type="EMBL" id="WTPW01002541">
    <property type="protein sequence ID" value="KAF0377827.1"/>
    <property type="molecule type" value="Genomic_DNA"/>
</dbReference>
<name>A0A8H3ZZK7_GIGMA</name>
<dbReference type="OrthoDB" id="1668230at2759"/>
<evidence type="ECO:0000313" key="1">
    <source>
        <dbReference type="EMBL" id="KAF0377827.1"/>
    </source>
</evidence>
<reference evidence="1 2" key="1">
    <citation type="journal article" date="2019" name="Environ. Microbiol.">
        <title>At the nexus of three kingdoms: the genome of the mycorrhizal fungus Gigaspora margarita provides insights into plant, endobacterial and fungal interactions.</title>
        <authorList>
            <person name="Venice F."/>
            <person name="Ghignone S."/>
            <person name="Salvioli di Fossalunga A."/>
            <person name="Amselem J."/>
            <person name="Novero M."/>
            <person name="Xianan X."/>
            <person name="Sedzielewska Toro K."/>
            <person name="Morin E."/>
            <person name="Lipzen A."/>
            <person name="Grigoriev I.V."/>
            <person name="Henrissat B."/>
            <person name="Martin F.M."/>
            <person name="Bonfante P."/>
        </authorList>
    </citation>
    <scope>NUCLEOTIDE SEQUENCE [LARGE SCALE GENOMIC DNA]</scope>
    <source>
        <strain evidence="1 2">BEG34</strain>
    </source>
</reference>
<dbReference type="AlphaFoldDB" id="A0A8H3ZZK7"/>
<comment type="caution">
    <text evidence="1">The sequence shown here is derived from an EMBL/GenBank/DDBJ whole genome shotgun (WGS) entry which is preliminary data.</text>
</comment>
<evidence type="ECO:0000313" key="2">
    <source>
        <dbReference type="Proteomes" id="UP000439903"/>
    </source>
</evidence>
<protein>
    <submittedName>
        <fullName evidence="1">Uncharacterized protein</fullName>
    </submittedName>
</protein>